<accession>W9T311</accession>
<reference evidence="2" key="1">
    <citation type="submission" date="2013-01" db="EMBL/GenBank/DDBJ databases">
        <title>Draft Genome Sequence of a Mulberry Tree, Morus notabilis C.K. Schneid.</title>
        <authorList>
            <person name="He N."/>
            <person name="Zhao S."/>
        </authorList>
    </citation>
    <scope>NUCLEOTIDE SEQUENCE</scope>
</reference>
<sequence>MATKLNFWKSFQCLKNIMCWFLLPDKGFINIAIAFPESPIWQDLALMAAYQCHMISIGVEPNAKDQVLLSKIQNRPLYYAISNGILTKNAGLYCVKANQKLSFKYKRQLMGQPPKEQS</sequence>
<evidence type="ECO:0000313" key="1">
    <source>
        <dbReference type="EMBL" id="EXC61787.1"/>
    </source>
</evidence>
<dbReference type="AlphaFoldDB" id="W9T311"/>
<evidence type="ECO:0000313" key="2">
    <source>
        <dbReference type="Proteomes" id="UP000030645"/>
    </source>
</evidence>
<dbReference type="Proteomes" id="UP000030645">
    <property type="component" value="Unassembled WGS sequence"/>
</dbReference>
<organism evidence="1 2">
    <name type="scientific">Morus notabilis</name>
    <dbReference type="NCBI Taxonomy" id="981085"/>
    <lineage>
        <taxon>Eukaryota</taxon>
        <taxon>Viridiplantae</taxon>
        <taxon>Streptophyta</taxon>
        <taxon>Embryophyta</taxon>
        <taxon>Tracheophyta</taxon>
        <taxon>Spermatophyta</taxon>
        <taxon>Magnoliopsida</taxon>
        <taxon>eudicotyledons</taxon>
        <taxon>Gunneridae</taxon>
        <taxon>Pentapetalae</taxon>
        <taxon>rosids</taxon>
        <taxon>fabids</taxon>
        <taxon>Rosales</taxon>
        <taxon>Moraceae</taxon>
        <taxon>Moreae</taxon>
        <taxon>Morus</taxon>
    </lineage>
</organism>
<keyword evidence="2" id="KW-1185">Reference proteome</keyword>
<name>W9T311_9ROSA</name>
<protein>
    <submittedName>
        <fullName evidence="1">Uncharacterized protein</fullName>
    </submittedName>
</protein>
<dbReference type="EMBL" id="KE645394">
    <property type="protein sequence ID" value="EXC61787.1"/>
    <property type="molecule type" value="Genomic_DNA"/>
</dbReference>
<proteinExistence type="predicted"/>
<gene>
    <name evidence="1" type="ORF">L484_000018</name>
</gene>